<reference evidence="5" key="1">
    <citation type="submission" date="2020-10" db="EMBL/GenBank/DDBJ databases">
        <authorList>
            <person name="Gilroy R."/>
        </authorList>
    </citation>
    <scope>NUCLEOTIDE SEQUENCE</scope>
    <source>
        <strain evidence="5">CHK165-10780</strain>
    </source>
</reference>
<evidence type="ECO:0000313" key="6">
    <source>
        <dbReference type="Proteomes" id="UP000886725"/>
    </source>
</evidence>
<dbReference type="GO" id="GO:0005524">
    <property type="term" value="F:ATP binding"/>
    <property type="evidence" value="ECO:0007669"/>
    <property type="project" value="UniProtKB-KW"/>
</dbReference>
<dbReference type="InterPro" id="IPR027417">
    <property type="entry name" value="P-loop_NTPase"/>
</dbReference>
<dbReference type="InterPro" id="IPR003439">
    <property type="entry name" value="ABC_transporter-like_ATP-bd"/>
</dbReference>
<accession>A0A9D0Z064</accession>
<dbReference type="Pfam" id="PF00005">
    <property type="entry name" value="ABC_tran"/>
    <property type="match status" value="1"/>
</dbReference>
<dbReference type="EMBL" id="DVFU01000107">
    <property type="protein sequence ID" value="HIQ65187.1"/>
    <property type="molecule type" value="Genomic_DNA"/>
</dbReference>
<dbReference type="GO" id="GO:0022857">
    <property type="term" value="F:transmembrane transporter activity"/>
    <property type="evidence" value="ECO:0007669"/>
    <property type="project" value="TreeGrafter"/>
</dbReference>
<sequence>MKLKNVCKSYKKKGKNISVLQDLSYSFRLGKLYAIFGESGSGKTTLIHILGLLEKVTSGSYIFDKVDVTKLNRKELISLRKNNIGYVSQSMDLNDYLNSLENVLLPMLVNSDISKDERTIIAKKLLKKFGLEKRMNHYPKELSGGEKQRVCIARALANRPKYLLCDEPTSSLDKRNTIKVFQLLKDLSQEGLCVIVVSHDEKVFDYADYCLELKDGKLIEVSNVSKR</sequence>
<keyword evidence="2" id="KW-0547">Nucleotide-binding</keyword>
<evidence type="ECO:0000256" key="1">
    <source>
        <dbReference type="ARBA" id="ARBA00022448"/>
    </source>
</evidence>
<evidence type="ECO:0000259" key="4">
    <source>
        <dbReference type="PROSITE" id="PS50893"/>
    </source>
</evidence>
<gene>
    <name evidence="5" type="ORF">IAC85_05560</name>
</gene>
<dbReference type="PROSITE" id="PS50893">
    <property type="entry name" value="ABC_TRANSPORTER_2"/>
    <property type="match status" value="1"/>
</dbReference>
<dbReference type="Gene3D" id="3.40.50.300">
    <property type="entry name" value="P-loop containing nucleotide triphosphate hydrolases"/>
    <property type="match status" value="1"/>
</dbReference>
<dbReference type="GO" id="GO:0005886">
    <property type="term" value="C:plasma membrane"/>
    <property type="evidence" value="ECO:0007669"/>
    <property type="project" value="TreeGrafter"/>
</dbReference>
<evidence type="ECO:0000256" key="2">
    <source>
        <dbReference type="ARBA" id="ARBA00022741"/>
    </source>
</evidence>
<dbReference type="PANTHER" id="PTHR24220">
    <property type="entry name" value="IMPORT ATP-BINDING PROTEIN"/>
    <property type="match status" value="1"/>
</dbReference>
<dbReference type="PROSITE" id="PS00211">
    <property type="entry name" value="ABC_TRANSPORTER_1"/>
    <property type="match status" value="1"/>
</dbReference>
<dbReference type="CDD" id="cd03255">
    <property type="entry name" value="ABC_MJ0796_LolCDE_FtsE"/>
    <property type="match status" value="1"/>
</dbReference>
<protein>
    <submittedName>
        <fullName evidence="5">ABC transporter ATP-binding protein</fullName>
    </submittedName>
</protein>
<comment type="caution">
    <text evidence="5">The sequence shown here is derived from an EMBL/GenBank/DDBJ whole genome shotgun (WGS) entry which is preliminary data.</text>
</comment>
<evidence type="ECO:0000313" key="5">
    <source>
        <dbReference type="EMBL" id="HIQ65187.1"/>
    </source>
</evidence>
<dbReference type="InterPro" id="IPR017911">
    <property type="entry name" value="MacB-like_ATP-bd"/>
</dbReference>
<proteinExistence type="predicted"/>
<organism evidence="5 6">
    <name type="scientific">Candidatus Faecenecus gallistercoris</name>
    <dbReference type="NCBI Taxonomy" id="2840793"/>
    <lineage>
        <taxon>Bacteria</taxon>
        <taxon>Bacillati</taxon>
        <taxon>Bacillota</taxon>
        <taxon>Bacillota incertae sedis</taxon>
        <taxon>Candidatus Faecenecus</taxon>
    </lineage>
</organism>
<keyword evidence="3 5" id="KW-0067">ATP-binding</keyword>
<dbReference type="InterPro" id="IPR003593">
    <property type="entry name" value="AAA+_ATPase"/>
</dbReference>
<feature type="domain" description="ABC transporter" evidence="4">
    <location>
        <begin position="1"/>
        <end position="227"/>
    </location>
</feature>
<dbReference type="PANTHER" id="PTHR24220:SF86">
    <property type="entry name" value="ABC TRANSPORTER ABCH.1"/>
    <property type="match status" value="1"/>
</dbReference>
<dbReference type="Proteomes" id="UP000886725">
    <property type="component" value="Unassembled WGS sequence"/>
</dbReference>
<dbReference type="InterPro" id="IPR017871">
    <property type="entry name" value="ABC_transporter-like_CS"/>
</dbReference>
<dbReference type="AlphaFoldDB" id="A0A9D0Z064"/>
<dbReference type="InterPro" id="IPR015854">
    <property type="entry name" value="ABC_transpr_LolD-like"/>
</dbReference>
<keyword evidence="1" id="KW-0813">Transport</keyword>
<dbReference type="GO" id="GO:0016887">
    <property type="term" value="F:ATP hydrolysis activity"/>
    <property type="evidence" value="ECO:0007669"/>
    <property type="project" value="InterPro"/>
</dbReference>
<dbReference type="SMART" id="SM00382">
    <property type="entry name" value="AAA"/>
    <property type="match status" value="1"/>
</dbReference>
<reference evidence="5" key="2">
    <citation type="journal article" date="2021" name="PeerJ">
        <title>Extensive microbial diversity within the chicken gut microbiome revealed by metagenomics and culture.</title>
        <authorList>
            <person name="Gilroy R."/>
            <person name="Ravi A."/>
            <person name="Getino M."/>
            <person name="Pursley I."/>
            <person name="Horton D.L."/>
            <person name="Alikhan N.F."/>
            <person name="Baker D."/>
            <person name="Gharbi K."/>
            <person name="Hall N."/>
            <person name="Watson M."/>
            <person name="Adriaenssens E.M."/>
            <person name="Foster-Nyarko E."/>
            <person name="Jarju S."/>
            <person name="Secka A."/>
            <person name="Antonio M."/>
            <person name="Oren A."/>
            <person name="Chaudhuri R.R."/>
            <person name="La Ragione R."/>
            <person name="Hildebrand F."/>
            <person name="Pallen M.J."/>
        </authorList>
    </citation>
    <scope>NUCLEOTIDE SEQUENCE</scope>
    <source>
        <strain evidence="5">CHK165-10780</strain>
    </source>
</reference>
<evidence type="ECO:0000256" key="3">
    <source>
        <dbReference type="ARBA" id="ARBA00022840"/>
    </source>
</evidence>
<name>A0A9D0Z064_9FIRM</name>
<dbReference type="SUPFAM" id="SSF52540">
    <property type="entry name" value="P-loop containing nucleoside triphosphate hydrolases"/>
    <property type="match status" value="1"/>
</dbReference>